<protein>
    <recommendedName>
        <fullName evidence="10">CN hydrolase domain-containing protein</fullName>
    </recommendedName>
</protein>
<dbReference type="PANTHER" id="PTHR38686:SF1">
    <property type="entry name" value="APOLIPOPROTEIN N-ACYLTRANSFERASE"/>
    <property type="match status" value="1"/>
</dbReference>
<dbReference type="InterPro" id="IPR004563">
    <property type="entry name" value="Apolipo_AcylTrfase"/>
</dbReference>
<evidence type="ECO:0000256" key="4">
    <source>
        <dbReference type="ARBA" id="ARBA00022679"/>
    </source>
</evidence>
<evidence type="ECO:0000256" key="6">
    <source>
        <dbReference type="ARBA" id="ARBA00022989"/>
    </source>
</evidence>
<feature type="transmembrane region" description="Helical" evidence="9">
    <location>
        <begin position="182"/>
        <end position="199"/>
    </location>
</feature>
<dbReference type="PANTHER" id="PTHR38686">
    <property type="entry name" value="APOLIPOPROTEIN N-ACYLTRANSFERASE"/>
    <property type="match status" value="1"/>
</dbReference>
<comment type="caution">
    <text evidence="11">The sequence shown here is derived from an EMBL/GenBank/DDBJ whole genome shotgun (WGS) entry which is preliminary data.</text>
</comment>
<dbReference type="EMBL" id="SMLW01000543">
    <property type="protein sequence ID" value="MTI25817.1"/>
    <property type="molecule type" value="Genomic_DNA"/>
</dbReference>
<evidence type="ECO:0000313" key="12">
    <source>
        <dbReference type="Proteomes" id="UP000798808"/>
    </source>
</evidence>
<feature type="domain" description="CN hydrolase" evidence="10">
    <location>
        <begin position="227"/>
        <end position="455"/>
    </location>
</feature>
<feature type="transmembrane region" description="Helical" evidence="9">
    <location>
        <begin position="70"/>
        <end position="92"/>
    </location>
</feature>
<comment type="subcellular location">
    <subcellularLocation>
        <location evidence="1">Cell membrane</location>
        <topology evidence="1">Multi-pass membrane protein</topology>
    </subcellularLocation>
</comment>
<feature type="transmembrane region" description="Helical" evidence="9">
    <location>
        <begin position="144"/>
        <end position="170"/>
    </location>
</feature>
<dbReference type="InterPro" id="IPR036526">
    <property type="entry name" value="C-N_Hydrolase_sf"/>
</dbReference>
<evidence type="ECO:0000256" key="1">
    <source>
        <dbReference type="ARBA" id="ARBA00004651"/>
    </source>
</evidence>
<feature type="transmembrane region" description="Helical" evidence="9">
    <location>
        <begin position="12"/>
        <end position="34"/>
    </location>
</feature>
<dbReference type="Proteomes" id="UP000798808">
    <property type="component" value="Unassembled WGS sequence"/>
</dbReference>
<feature type="transmembrane region" description="Helical" evidence="9">
    <location>
        <begin position="104"/>
        <end position="124"/>
    </location>
</feature>
<gene>
    <name evidence="11" type="ORF">E1163_12755</name>
</gene>
<keyword evidence="4" id="KW-0808">Transferase</keyword>
<dbReference type="Pfam" id="PF20154">
    <property type="entry name" value="LNT_N"/>
    <property type="match status" value="1"/>
</dbReference>
<dbReference type="RefSeq" id="WP_155172300.1">
    <property type="nucleotide sequence ID" value="NZ_BAAAFL010000068.1"/>
</dbReference>
<evidence type="ECO:0000313" key="11">
    <source>
        <dbReference type="EMBL" id="MTI25817.1"/>
    </source>
</evidence>
<dbReference type="SUPFAM" id="SSF56317">
    <property type="entry name" value="Carbon-nitrogen hydrolase"/>
    <property type="match status" value="1"/>
</dbReference>
<reference evidence="11 12" key="1">
    <citation type="submission" date="2019-02" db="EMBL/GenBank/DDBJ databases">
        <authorList>
            <person name="Goldberg S.R."/>
            <person name="Haltli B.A."/>
            <person name="Correa H."/>
            <person name="Russell K.G."/>
        </authorList>
    </citation>
    <scope>NUCLEOTIDE SEQUENCE [LARGE SCALE GENOMIC DNA]</scope>
    <source>
        <strain evidence="11 12">JCM 16186</strain>
    </source>
</reference>
<evidence type="ECO:0000256" key="2">
    <source>
        <dbReference type="ARBA" id="ARBA00010065"/>
    </source>
</evidence>
<evidence type="ECO:0000259" key="10">
    <source>
        <dbReference type="PROSITE" id="PS50263"/>
    </source>
</evidence>
<accession>A0ABW9RNV6</accession>
<keyword evidence="5 9" id="KW-0812">Transmembrane</keyword>
<dbReference type="InterPro" id="IPR003010">
    <property type="entry name" value="C-N_Hydrolase"/>
</dbReference>
<sequence>MKALKKTIFVSVLLLLLILSNGQYAVFFAIWLALPMLLFTVRKLKRWQGFLFAFLALGVSYYIGFDVVPFLPVTVSIIIAAVFSVFASIPYLIDSFFSKNRGSLLSTLIFPCSAVLLEYAYHLINQYGNWGHFAYSQQSQHLLLQSISVFGMGYITFLIFWFAAVANWVYEQRHHQRSFKKGVFAYSLVLGLTFIYGGYRIAFQKSNAETIRIASISASDDYTLNFYLEGLNDDEKGDENKIEAKRQITRTNQHLLERSVAEAKAGAKIVFWAEGNGAILKEDEQDLYRKASKIASDQKIYLGVGVAVLDHTKAKYLENKFVVFDTAGNKVIDYWKGISVPGVEAEISNNKATGIQKAVTPYGTIAGVICFDLDFPEYIRQVEGADILLAPSNDWKEIDPIHTEMARFRAVEQGVNLIRQASHGLSVGTDYTGKVISKMDHFTANDKTLITHLPTKGVDTIYAVIGDSFIVFCLLMVVLTGVALKKRIPGKSRHSL</sequence>
<evidence type="ECO:0000256" key="7">
    <source>
        <dbReference type="ARBA" id="ARBA00023136"/>
    </source>
</evidence>
<dbReference type="Pfam" id="PF00795">
    <property type="entry name" value="CN_hydrolase"/>
    <property type="match status" value="1"/>
</dbReference>
<evidence type="ECO:0000256" key="8">
    <source>
        <dbReference type="ARBA" id="ARBA00023315"/>
    </source>
</evidence>
<keyword evidence="7 9" id="KW-0472">Membrane</keyword>
<evidence type="ECO:0000256" key="9">
    <source>
        <dbReference type="SAM" id="Phobius"/>
    </source>
</evidence>
<proteinExistence type="inferred from homology"/>
<comment type="similarity">
    <text evidence="2">Belongs to the CN hydrolase family. Apolipoprotein N-acyltransferase subfamily.</text>
</comment>
<evidence type="ECO:0000256" key="3">
    <source>
        <dbReference type="ARBA" id="ARBA00022475"/>
    </source>
</evidence>
<keyword evidence="6 9" id="KW-1133">Transmembrane helix</keyword>
<evidence type="ECO:0000256" key="5">
    <source>
        <dbReference type="ARBA" id="ARBA00022692"/>
    </source>
</evidence>
<dbReference type="PROSITE" id="PS50263">
    <property type="entry name" value="CN_HYDROLASE"/>
    <property type="match status" value="1"/>
</dbReference>
<feature type="transmembrane region" description="Helical" evidence="9">
    <location>
        <begin position="461"/>
        <end position="484"/>
    </location>
</feature>
<dbReference type="InterPro" id="IPR045378">
    <property type="entry name" value="LNT_N"/>
</dbReference>
<keyword evidence="3" id="KW-1003">Cell membrane</keyword>
<keyword evidence="12" id="KW-1185">Reference proteome</keyword>
<organism evidence="11 12">
    <name type="scientific">Fulvivirga kasyanovii</name>
    <dbReference type="NCBI Taxonomy" id="396812"/>
    <lineage>
        <taxon>Bacteria</taxon>
        <taxon>Pseudomonadati</taxon>
        <taxon>Bacteroidota</taxon>
        <taxon>Cytophagia</taxon>
        <taxon>Cytophagales</taxon>
        <taxon>Fulvivirgaceae</taxon>
        <taxon>Fulvivirga</taxon>
    </lineage>
</organism>
<dbReference type="Gene3D" id="3.60.110.10">
    <property type="entry name" value="Carbon-nitrogen hydrolase"/>
    <property type="match status" value="1"/>
</dbReference>
<keyword evidence="8" id="KW-0012">Acyltransferase</keyword>
<name>A0ABW9RNV6_9BACT</name>